<geneLocation type="plasmid" evidence="2 3">
    <name>unnamed1</name>
</geneLocation>
<proteinExistence type="predicted"/>
<evidence type="ECO:0000259" key="1">
    <source>
        <dbReference type="Pfam" id="PF18864"/>
    </source>
</evidence>
<dbReference type="InterPro" id="IPR041304">
    <property type="entry name" value="AbiTii"/>
</dbReference>
<dbReference type="EMBL" id="CP054927">
    <property type="protein sequence ID" value="QKW47923.1"/>
    <property type="molecule type" value="Genomic_DNA"/>
</dbReference>
<keyword evidence="2" id="KW-0614">Plasmid</keyword>
<dbReference type="Pfam" id="PF18864">
    <property type="entry name" value="AbiTii"/>
    <property type="match status" value="1"/>
</dbReference>
<accession>A0A7H8N0S7</accession>
<feature type="domain" description="AbiTii" evidence="1">
    <location>
        <begin position="8"/>
        <end position="198"/>
    </location>
</feature>
<reference evidence="2 3" key="1">
    <citation type="submission" date="2020-06" db="EMBL/GenBank/DDBJ databases">
        <title>Genome mining for natural products.</title>
        <authorList>
            <person name="Zhang B."/>
            <person name="Shi J."/>
            <person name="Ge H."/>
        </authorList>
    </citation>
    <scope>NUCLEOTIDE SEQUENCE [LARGE SCALE GENOMIC DNA]</scope>
    <source>
        <strain evidence="2 3">NA06532</strain>
        <plasmid evidence="2 3">unnamed1</plasmid>
    </source>
</reference>
<protein>
    <recommendedName>
        <fullName evidence="1">AbiTii domain-containing protein</fullName>
    </recommendedName>
</protein>
<sequence length="241" mass="26199">MDQSLSMLARLERDVLDDSVALASILRQVLIMGAHASSAPLRTWAQQELKGYSDPAGEVPAYRKVPAQLKADMFAGSGHFKGQDISPRDLPETVKGVGNEVTIAWGVHEIQATTGSREGEHIRLGATNMAQVARLMTRDQRQRQGNPFLVVTSVYWSVSRATLEGILDQIRTRLTEFVAELRSALPNGEEEPTSEQVQRAFTSIHITVGDNSPVTVSAPVAYAEQDATATVPAGDPLELPR</sequence>
<dbReference type="AlphaFoldDB" id="A0A7H8N0S7"/>
<evidence type="ECO:0000313" key="3">
    <source>
        <dbReference type="Proteomes" id="UP000509345"/>
    </source>
</evidence>
<name>A0A7H8N0S7_STRMI</name>
<evidence type="ECO:0000313" key="2">
    <source>
        <dbReference type="EMBL" id="QKW47923.1"/>
    </source>
</evidence>
<gene>
    <name evidence="2" type="ORF">HUT09_36020</name>
</gene>
<dbReference type="RefSeq" id="WP_176145795.1">
    <property type="nucleotide sequence ID" value="NZ_CP054927.1"/>
</dbReference>
<organism evidence="2 3">
    <name type="scientific">Streptomyces microflavus</name>
    <name type="common">Streptomyces lipmanii</name>
    <dbReference type="NCBI Taxonomy" id="1919"/>
    <lineage>
        <taxon>Bacteria</taxon>
        <taxon>Bacillati</taxon>
        <taxon>Actinomycetota</taxon>
        <taxon>Actinomycetes</taxon>
        <taxon>Kitasatosporales</taxon>
        <taxon>Streptomycetaceae</taxon>
        <taxon>Streptomyces</taxon>
    </lineage>
</organism>
<dbReference type="Proteomes" id="UP000509345">
    <property type="component" value="Plasmid unnamed1"/>
</dbReference>
<dbReference type="GeneID" id="87636675"/>